<feature type="region of interest" description="Disordered" evidence="1">
    <location>
        <begin position="70"/>
        <end position="105"/>
    </location>
</feature>
<accession>A0A4Q9M9J1</accession>
<evidence type="ECO:0000256" key="1">
    <source>
        <dbReference type="SAM" id="MobiDB-lite"/>
    </source>
</evidence>
<protein>
    <submittedName>
        <fullName evidence="2">Uncharacterized protein</fullName>
    </submittedName>
</protein>
<proteinExistence type="predicted"/>
<name>A0A4Q9M9J1_9APHY</name>
<sequence length="105" mass="11814">MFVSRSGASKCNVSTLQIQWSPSHTSSELSFKQSPRFTAESVQCEVHLPHRATRGSHNLRTMLRVQQRPTIQLTSEELPRAKNAPRSPAFPFVPSPSLLRCQEGR</sequence>
<dbReference type="Proteomes" id="UP000292957">
    <property type="component" value="Unassembled WGS sequence"/>
</dbReference>
<gene>
    <name evidence="2" type="ORF">BD311DRAFT_49818</name>
</gene>
<evidence type="ECO:0000313" key="2">
    <source>
        <dbReference type="EMBL" id="TBU23814.1"/>
    </source>
</evidence>
<dbReference type="AlphaFoldDB" id="A0A4Q9M9J1"/>
<dbReference type="EMBL" id="ML143494">
    <property type="protein sequence ID" value="TBU23814.1"/>
    <property type="molecule type" value="Genomic_DNA"/>
</dbReference>
<reference evidence="2" key="1">
    <citation type="submission" date="2019-01" db="EMBL/GenBank/DDBJ databases">
        <title>Draft genome sequences of three monokaryotic isolates of the white-rot basidiomycete fungus Dichomitus squalens.</title>
        <authorList>
            <consortium name="DOE Joint Genome Institute"/>
            <person name="Lopez S.C."/>
            <person name="Andreopoulos B."/>
            <person name="Pangilinan J."/>
            <person name="Lipzen A."/>
            <person name="Riley R."/>
            <person name="Ahrendt S."/>
            <person name="Ng V."/>
            <person name="Barry K."/>
            <person name="Daum C."/>
            <person name="Grigoriev I.V."/>
            <person name="Hilden K.S."/>
            <person name="Makela M.R."/>
            <person name="de Vries R.P."/>
        </authorList>
    </citation>
    <scope>NUCLEOTIDE SEQUENCE [LARGE SCALE GENOMIC DNA]</scope>
    <source>
        <strain evidence="2">OM18370.1</strain>
    </source>
</reference>
<organism evidence="2">
    <name type="scientific">Dichomitus squalens</name>
    <dbReference type="NCBI Taxonomy" id="114155"/>
    <lineage>
        <taxon>Eukaryota</taxon>
        <taxon>Fungi</taxon>
        <taxon>Dikarya</taxon>
        <taxon>Basidiomycota</taxon>
        <taxon>Agaricomycotina</taxon>
        <taxon>Agaricomycetes</taxon>
        <taxon>Polyporales</taxon>
        <taxon>Polyporaceae</taxon>
        <taxon>Dichomitus</taxon>
    </lineage>
</organism>